<dbReference type="AlphaFoldDB" id="A0A1B8PFB1"/>
<name>A0A1B8PFB1_HAEHA</name>
<dbReference type="EMBL" id="LZDL01000012">
    <property type="protein sequence ID" value="OBX47326.1"/>
    <property type="molecule type" value="Genomic_DNA"/>
</dbReference>
<evidence type="ECO:0000313" key="1">
    <source>
        <dbReference type="EMBL" id="OBX47326.1"/>
    </source>
</evidence>
<sequence>MIRYSEKDFINEIRLMVSNNASEQEISYRALELMNSSIDWREEFRDFALDLISIIEPGFYMTNDEILENINLLGKKYYP</sequence>
<gene>
    <name evidence="1" type="ORF">A9Z62_00810</name>
</gene>
<protein>
    <submittedName>
        <fullName evidence="1">Uncharacterized protein</fullName>
    </submittedName>
</protein>
<organism evidence="1 2">
    <name type="scientific">Haemophilus haemolyticus</name>
    <dbReference type="NCBI Taxonomy" id="726"/>
    <lineage>
        <taxon>Bacteria</taxon>
        <taxon>Pseudomonadati</taxon>
        <taxon>Pseudomonadota</taxon>
        <taxon>Gammaproteobacteria</taxon>
        <taxon>Pasteurellales</taxon>
        <taxon>Pasteurellaceae</taxon>
        <taxon>Haemophilus</taxon>
    </lineage>
</organism>
<proteinExistence type="predicted"/>
<accession>A0A1B8PFB1</accession>
<reference evidence="1 2" key="1">
    <citation type="submission" date="2016-06" db="EMBL/GenBank/DDBJ databases">
        <title>Draft genome of Haemophilus haemolyticus CCUG 24149.</title>
        <authorList>
            <person name="Engstrom-Jakobsson H."/>
            <person name="Salva-Serra F."/>
            <person name="Thorell K."/>
            <person name="Gonzales-Siles L."/>
            <person name="Karlsson R."/>
            <person name="Boulund F."/>
            <person name="Engstrand L."/>
            <person name="Kristiansson E."/>
            <person name="Moore E."/>
        </authorList>
    </citation>
    <scope>NUCLEOTIDE SEQUENCE [LARGE SCALE GENOMIC DNA]</scope>
    <source>
        <strain evidence="1 2">CCUG 24149</strain>
    </source>
</reference>
<dbReference type="RefSeq" id="WP_065246171.1">
    <property type="nucleotide sequence ID" value="NZ_LZDL01000012.1"/>
</dbReference>
<comment type="caution">
    <text evidence="1">The sequence shown here is derived from an EMBL/GenBank/DDBJ whole genome shotgun (WGS) entry which is preliminary data.</text>
</comment>
<dbReference type="OrthoDB" id="5682340at2"/>
<evidence type="ECO:0000313" key="2">
    <source>
        <dbReference type="Proteomes" id="UP000092611"/>
    </source>
</evidence>
<dbReference type="Proteomes" id="UP000092611">
    <property type="component" value="Unassembled WGS sequence"/>
</dbReference>